<organism evidence="3 4">
    <name type="scientific">Naasia lichenicola</name>
    <dbReference type="NCBI Taxonomy" id="2565933"/>
    <lineage>
        <taxon>Bacteria</taxon>
        <taxon>Bacillati</taxon>
        <taxon>Actinomycetota</taxon>
        <taxon>Actinomycetes</taxon>
        <taxon>Micrococcales</taxon>
        <taxon>Microbacteriaceae</taxon>
        <taxon>Naasia</taxon>
    </lineage>
</organism>
<dbReference type="EMBL" id="SSSM01000002">
    <property type="protein sequence ID" value="THG32331.1"/>
    <property type="molecule type" value="Genomic_DNA"/>
</dbReference>
<dbReference type="InterPro" id="IPR036661">
    <property type="entry name" value="Luciferase-like_sf"/>
</dbReference>
<dbReference type="Proteomes" id="UP000309133">
    <property type="component" value="Unassembled WGS sequence"/>
</dbReference>
<protein>
    <submittedName>
        <fullName evidence="3">MsnO8 family LLM class oxidoreductase</fullName>
        <ecNumber evidence="3">1.-.-.-</ecNumber>
    </submittedName>
</protein>
<dbReference type="NCBIfam" id="TIGR03558">
    <property type="entry name" value="oxido_grp_1"/>
    <property type="match status" value="1"/>
</dbReference>
<dbReference type="EC" id="1.-.-.-" evidence="3"/>
<keyword evidence="3" id="KW-0560">Oxidoreductase</keyword>
<feature type="domain" description="Luciferase-like" evidence="2">
    <location>
        <begin position="47"/>
        <end position="347"/>
    </location>
</feature>
<dbReference type="Gene3D" id="3.20.20.30">
    <property type="entry name" value="Luciferase-like domain"/>
    <property type="match status" value="1"/>
</dbReference>
<comment type="caution">
    <text evidence="3">The sequence shown here is derived from an EMBL/GenBank/DDBJ whole genome shotgun (WGS) entry which is preliminary data.</text>
</comment>
<dbReference type="PANTHER" id="PTHR30137:SF6">
    <property type="entry name" value="LUCIFERASE-LIKE MONOOXYGENASE"/>
    <property type="match status" value="1"/>
</dbReference>
<name>A0A4S4FPW4_9MICO</name>
<dbReference type="InterPro" id="IPR019949">
    <property type="entry name" value="CmoO-like"/>
</dbReference>
<evidence type="ECO:0000313" key="3">
    <source>
        <dbReference type="EMBL" id="THG32331.1"/>
    </source>
</evidence>
<evidence type="ECO:0000256" key="1">
    <source>
        <dbReference type="ARBA" id="ARBA00007789"/>
    </source>
</evidence>
<reference evidence="3 4" key="1">
    <citation type="submission" date="2019-04" db="EMBL/GenBank/DDBJ databases">
        <authorList>
            <person name="Jiang L."/>
        </authorList>
    </citation>
    <scope>NUCLEOTIDE SEQUENCE [LARGE SCALE GENOMIC DNA]</scope>
    <source>
        <strain evidence="3 4">YIM 131853</strain>
    </source>
</reference>
<dbReference type="GO" id="GO:0005829">
    <property type="term" value="C:cytosol"/>
    <property type="evidence" value="ECO:0007669"/>
    <property type="project" value="TreeGrafter"/>
</dbReference>
<evidence type="ECO:0000313" key="4">
    <source>
        <dbReference type="Proteomes" id="UP000309133"/>
    </source>
</evidence>
<accession>A0A4S4FPW4</accession>
<comment type="similarity">
    <text evidence="1">To bacterial alkanal monooxygenase alpha and beta chains.</text>
</comment>
<dbReference type="InterPro" id="IPR011251">
    <property type="entry name" value="Luciferase-like_dom"/>
</dbReference>
<dbReference type="OrthoDB" id="9780518at2"/>
<keyword evidence="4" id="KW-1185">Reference proteome</keyword>
<gene>
    <name evidence="3" type="ORF">E6C64_04750</name>
</gene>
<dbReference type="GO" id="GO:0016705">
    <property type="term" value="F:oxidoreductase activity, acting on paired donors, with incorporation or reduction of molecular oxygen"/>
    <property type="evidence" value="ECO:0007669"/>
    <property type="project" value="InterPro"/>
</dbReference>
<dbReference type="PANTHER" id="PTHR30137">
    <property type="entry name" value="LUCIFERASE-LIKE MONOOXYGENASE"/>
    <property type="match status" value="1"/>
</dbReference>
<sequence>MPLSVPIRRSWGRKVASRSCDREGGWNGRRRRGVGSRVSARELKLSVLDLIPVRTGQRSADAVAATTALAIAADDAGYTRYWLAEHHNMASVASTNPPVLIGVLAARTTRIRVGSGGVMLPNHAPLVIAEQFAALEASAPGRIDLGIGRAPGSDPVISALLQSSGHTSDVDTFPNNVTDIIKLLSPDGAALSLRGGQTYPLRATPNADGVPTVWLLGSSDYSARLAAKLGLPYVFAHHFSGEGTAEALRLYRSQFQPSEDAAEPRTLLTANVVAAATAEEAHALALPQLQQMARLRTGERMDALPTVEEAAATTMTAAQDAMIDRMRGMWIIDEADAAARRLRELAEQFDVDEIMVSPGASAHAGDPIDRSPARESTVRLLAERLLAPALVG</sequence>
<dbReference type="AlphaFoldDB" id="A0A4S4FPW4"/>
<dbReference type="Pfam" id="PF00296">
    <property type="entry name" value="Bac_luciferase"/>
    <property type="match status" value="1"/>
</dbReference>
<evidence type="ECO:0000259" key="2">
    <source>
        <dbReference type="Pfam" id="PF00296"/>
    </source>
</evidence>
<dbReference type="InterPro" id="IPR050766">
    <property type="entry name" value="Bact_Lucif_Oxidored"/>
</dbReference>
<proteinExistence type="predicted"/>
<dbReference type="SUPFAM" id="SSF51679">
    <property type="entry name" value="Bacterial luciferase-like"/>
    <property type="match status" value="1"/>
</dbReference>